<gene>
    <name evidence="1" type="ORF">FEV53_14625</name>
</gene>
<name>A0A547PPP9_9RHOB</name>
<dbReference type="Proteomes" id="UP000318590">
    <property type="component" value="Unassembled WGS sequence"/>
</dbReference>
<organism evidence="1 2">
    <name type="scientific">Palleronia caenipelagi</name>
    <dbReference type="NCBI Taxonomy" id="2489174"/>
    <lineage>
        <taxon>Bacteria</taxon>
        <taxon>Pseudomonadati</taxon>
        <taxon>Pseudomonadota</taxon>
        <taxon>Alphaproteobacteria</taxon>
        <taxon>Rhodobacterales</taxon>
        <taxon>Roseobacteraceae</taxon>
        <taxon>Palleronia</taxon>
    </lineage>
</organism>
<dbReference type="OrthoDB" id="283948at2"/>
<reference evidence="1 2" key="1">
    <citation type="submission" date="2019-06" db="EMBL/GenBank/DDBJ databases">
        <title>Paenimaribius caenipelagi gen. nov., sp. nov., isolated from a tidal flat.</title>
        <authorList>
            <person name="Yoon J.-H."/>
        </authorList>
    </citation>
    <scope>NUCLEOTIDE SEQUENCE [LARGE SCALE GENOMIC DNA]</scope>
    <source>
        <strain evidence="1 2">JBTF-M29</strain>
    </source>
</reference>
<evidence type="ECO:0000313" key="1">
    <source>
        <dbReference type="EMBL" id="TRD16116.1"/>
    </source>
</evidence>
<protein>
    <submittedName>
        <fullName evidence="1">Uncharacterized protein</fullName>
    </submittedName>
</protein>
<evidence type="ECO:0000313" key="2">
    <source>
        <dbReference type="Proteomes" id="UP000318590"/>
    </source>
</evidence>
<dbReference type="RefSeq" id="WP_142835555.1">
    <property type="nucleotide sequence ID" value="NZ_VFSV01000031.1"/>
</dbReference>
<dbReference type="EMBL" id="VFSV01000031">
    <property type="protein sequence ID" value="TRD16116.1"/>
    <property type="molecule type" value="Genomic_DNA"/>
</dbReference>
<comment type="caution">
    <text evidence="1">The sequence shown here is derived from an EMBL/GenBank/DDBJ whole genome shotgun (WGS) entry which is preliminary data.</text>
</comment>
<dbReference type="AlphaFoldDB" id="A0A547PPP9"/>
<sequence length="261" mass="28532">MPRDPVTYPTAWPAWSLARQTGVVELAVGEAVNDTSARPHRVTALLAAMLSHVDGQPSTQGLIRSLSMGTREWLLQQLAALCRPAEDWYDLKCLGCDVGIDMVLDLSALPRTDPGGSFPVAEIRVSGRHLRFELPNGFHEEALADRGLTGLAALEHLLSACLLDGDLSDLDAADLDAIDAALDAAAPDCSDCVTLTCPDCGATQTARIDPMRYAFPGETAVLREVHLLGRSYRWHEADILSMPSRRRQTYVRMITTQERIR</sequence>
<accession>A0A547PPP9</accession>
<keyword evidence="2" id="KW-1185">Reference proteome</keyword>
<proteinExistence type="predicted"/>